<dbReference type="GeneID" id="36332361"/>
<protein>
    <submittedName>
        <fullName evidence="1">Uncharacterized protein</fullName>
    </submittedName>
</protein>
<dbReference type="Proteomes" id="UP000194127">
    <property type="component" value="Unassembled WGS sequence"/>
</dbReference>
<dbReference type="OrthoDB" id="2767005at2759"/>
<reference evidence="1 2" key="1">
    <citation type="submission" date="2017-04" db="EMBL/GenBank/DDBJ databases">
        <title>Genome Sequence of the Model Brown-Rot Fungus Postia placenta SB12.</title>
        <authorList>
            <consortium name="DOE Joint Genome Institute"/>
            <person name="Gaskell J."/>
            <person name="Kersten P."/>
            <person name="Larrondo L.F."/>
            <person name="Canessa P."/>
            <person name="Martinez D."/>
            <person name="Hibbett D."/>
            <person name="Schmoll M."/>
            <person name="Kubicek C.P."/>
            <person name="Martinez A.T."/>
            <person name="Yadav J."/>
            <person name="Master E."/>
            <person name="Magnuson J.K."/>
            <person name="James T."/>
            <person name="Yaver D."/>
            <person name="Berka R."/>
            <person name="Labutti K."/>
            <person name="Lipzen A."/>
            <person name="Aerts A."/>
            <person name="Barry K."/>
            <person name="Henrissat B."/>
            <person name="Blanchette R."/>
            <person name="Grigoriev I."/>
            <person name="Cullen D."/>
        </authorList>
    </citation>
    <scope>NUCLEOTIDE SEQUENCE [LARGE SCALE GENOMIC DNA]</scope>
    <source>
        <strain evidence="1 2">MAD-698-R-SB12</strain>
    </source>
</reference>
<evidence type="ECO:0000313" key="1">
    <source>
        <dbReference type="EMBL" id="OSX56677.1"/>
    </source>
</evidence>
<sequence length="50" mass="5520">MDSFEFDGFDLEAFLLASSRHAEGFPLSANGMLVNFDHKSDGYPGYCVIT</sequence>
<gene>
    <name evidence="1" type="ORF">POSPLADRAFT_1159291</name>
</gene>
<keyword evidence="2" id="KW-1185">Reference proteome</keyword>
<proteinExistence type="predicted"/>
<accession>A0A1X6MJR2</accession>
<organism evidence="1 2">
    <name type="scientific">Postia placenta MAD-698-R-SB12</name>
    <dbReference type="NCBI Taxonomy" id="670580"/>
    <lineage>
        <taxon>Eukaryota</taxon>
        <taxon>Fungi</taxon>
        <taxon>Dikarya</taxon>
        <taxon>Basidiomycota</taxon>
        <taxon>Agaricomycotina</taxon>
        <taxon>Agaricomycetes</taxon>
        <taxon>Polyporales</taxon>
        <taxon>Adustoporiaceae</taxon>
        <taxon>Rhodonia</taxon>
    </lineage>
</organism>
<dbReference type="EMBL" id="KZ110612">
    <property type="protein sequence ID" value="OSX56677.1"/>
    <property type="molecule type" value="Genomic_DNA"/>
</dbReference>
<dbReference type="AlphaFoldDB" id="A0A1X6MJR2"/>
<evidence type="ECO:0000313" key="2">
    <source>
        <dbReference type="Proteomes" id="UP000194127"/>
    </source>
</evidence>
<dbReference type="RefSeq" id="XP_024333471.1">
    <property type="nucleotide sequence ID" value="XM_024487412.1"/>
</dbReference>
<name>A0A1X6MJR2_9APHY</name>